<dbReference type="FunFam" id="1.25.40.10:FF:000097">
    <property type="entry name" value="DnaJ homolog subfamily C member 7 homolog"/>
    <property type="match status" value="1"/>
</dbReference>
<evidence type="ECO:0000313" key="7">
    <source>
        <dbReference type="EMBL" id="KAK8379553.1"/>
    </source>
</evidence>
<organism evidence="7 8">
    <name type="scientific">Scylla paramamosain</name>
    <name type="common">Mud crab</name>
    <dbReference type="NCBI Taxonomy" id="85552"/>
    <lineage>
        <taxon>Eukaryota</taxon>
        <taxon>Metazoa</taxon>
        <taxon>Ecdysozoa</taxon>
        <taxon>Arthropoda</taxon>
        <taxon>Crustacea</taxon>
        <taxon>Multicrustacea</taxon>
        <taxon>Malacostraca</taxon>
        <taxon>Eumalacostraca</taxon>
        <taxon>Eucarida</taxon>
        <taxon>Decapoda</taxon>
        <taxon>Pleocyemata</taxon>
        <taxon>Brachyura</taxon>
        <taxon>Eubrachyura</taxon>
        <taxon>Portunoidea</taxon>
        <taxon>Portunidae</taxon>
        <taxon>Portuninae</taxon>
        <taxon>Scylla</taxon>
    </lineage>
</organism>
<feature type="repeat" description="TPR" evidence="4">
    <location>
        <begin position="154"/>
        <end position="187"/>
    </location>
</feature>
<feature type="repeat" description="TPR" evidence="4">
    <location>
        <begin position="382"/>
        <end position="415"/>
    </location>
</feature>
<feature type="compositionally biased region" description="Basic residues" evidence="5">
    <location>
        <begin position="98"/>
        <end position="107"/>
    </location>
</feature>
<dbReference type="PANTHER" id="PTHR45188">
    <property type="entry name" value="DNAJ PROTEIN P58IPK HOMOLOG"/>
    <property type="match status" value="1"/>
</dbReference>
<dbReference type="SUPFAM" id="SSF48452">
    <property type="entry name" value="TPR-like"/>
    <property type="match status" value="3"/>
</dbReference>
<comment type="caution">
    <text evidence="7">The sequence shown here is derived from an EMBL/GenBank/DDBJ whole genome shotgun (WGS) entry which is preliminary data.</text>
</comment>
<dbReference type="PROSITE" id="PS50076">
    <property type="entry name" value="DNAJ_2"/>
    <property type="match status" value="1"/>
</dbReference>
<evidence type="ECO:0000256" key="5">
    <source>
        <dbReference type="SAM" id="MobiDB-lite"/>
    </source>
</evidence>
<dbReference type="PROSITE" id="PS00636">
    <property type="entry name" value="DNAJ_1"/>
    <property type="match status" value="1"/>
</dbReference>
<feature type="repeat" description="TPR" evidence="4">
    <location>
        <begin position="336"/>
        <end position="369"/>
    </location>
</feature>
<feature type="compositionally biased region" description="Basic and acidic residues" evidence="5">
    <location>
        <begin position="81"/>
        <end position="90"/>
    </location>
</feature>
<dbReference type="CDD" id="cd06257">
    <property type="entry name" value="DnaJ"/>
    <property type="match status" value="1"/>
</dbReference>
<sequence>MKSVVAAFPTPPHLTSRSRPSLSPVLIERPRSNRSQTETQTPRPRPRPSGSSSKMAEQQQMEVEKDFLYNSEDDDVMIIEENPKGAERWRRGSGGRNRTSRSSRSRSRSGGTQEFRIPATTDSHCHTATSHAAAATAAAAAAAGRCALRHDKLAERKKNEGNELYKTKEYRDALRLYTQAIDLCPDCAAYYSNRSACYMMLGKYTEALNDAREAVRLDKTFVKGYIRVAKCNIALGDATAALSVLREAGELEAGSKAVKDEVSRAQALIRYQDEIEKAFGKGDYRTAIFHLDRALEFAVGCRAMKIRKAEYLVMLQRYSEAQEMVNEILQFDNTNVDAIYVRGMCLYYQDNPEVAFNHFQHVLRLAPDHHKAKEVYKKAKQLKQKKEEGNEAFRRGRHQEALTLYTEALAIDPLNQVTNAKLYFNRATVNSKLNRLEQATEDCTAAINLDDGYLKAFLRRAKCYQQLERHEEAVRDYEKVLRLDKSPEHKRMLQEAKVQLKRSKRKDYYKILGVNKNATEDEIKKNYKKMALVHHPDRHSSASEQDKRDHEVKFKEIGEAYSVLTDTKKRAMYDRGHDFNDPDGGFAHEDIDPSQIFQAFFGGGRGYTFSNQGGEHSSNKGLSRGGFGGAFPGGFHFQFG</sequence>
<feature type="repeat" description="TPR" evidence="4">
    <location>
        <begin position="454"/>
        <end position="487"/>
    </location>
</feature>
<dbReference type="Proteomes" id="UP001487740">
    <property type="component" value="Unassembled WGS sequence"/>
</dbReference>
<feature type="region of interest" description="Disordered" evidence="5">
    <location>
        <begin position="80"/>
        <end position="119"/>
    </location>
</feature>
<dbReference type="PANTHER" id="PTHR45188:SF2">
    <property type="entry name" value="DNAJ HOMOLOG SUBFAMILY C MEMBER 7"/>
    <property type="match status" value="1"/>
</dbReference>
<accession>A0AAW0SWU8</accession>
<keyword evidence="3" id="KW-0143">Chaperone</keyword>
<evidence type="ECO:0000259" key="6">
    <source>
        <dbReference type="PROSITE" id="PS50076"/>
    </source>
</evidence>
<name>A0AAW0SWU8_SCYPA</name>
<evidence type="ECO:0000313" key="8">
    <source>
        <dbReference type="Proteomes" id="UP001487740"/>
    </source>
</evidence>
<dbReference type="SMART" id="SM00271">
    <property type="entry name" value="DnaJ"/>
    <property type="match status" value="1"/>
</dbReference>
<proteinExistence type="predicted"/>
<dbReference type="Gene3D" id="1.10.287.110">
    <property type="entry name" value="DnaJ domain"/>
    <property type="match status" value="1"/>
</dbReference>
<dbReference type="Pfam" id="PF00515">
    <property type="entry name" value="TPR_1"/>
    <property type="match status" value="1"/>
</dbReference>
<dbReference type="PRINTS" id="PR00625">
    <property type="entry name" value="JDOMAIN"/>
</dbReference>
<evidence type="ECO:0000256" key="4">
    <source>
        <dbReference type="PROSITE-ProRule" id="PRU00339"/>
    </source>
</evidence>
<keyword evidence="2 4" id="KW-0802">TPR repeat</keyword>
<evidence type="ECO:0000256" key="1">
    <source>
        <dbReference type="ARBA" id="ARBA00022737"/>
    </source>
</evidence>
<dbReference type="Pfam" id="PF13432">
    <property type="entry name" value="TPR_16"/>
    <property type="match status" value="1"/>
</dbReference>
<keyword evidence="8" id="KW-1185">Reference proteome</keyword>
<keyword evidence="1" id="KW-0677">Repeat</keyword>
<feature type="domain" description="J" evidence="6">
    <location>
        <begin position="507"/>
        <end position="577"/>
    </location>
</feature>
<dbReference type="EMBL" id="JARAKH010000043">
    <property type="protein sequence ID" value="KAK8379553.1"/>
    <property type="molecule type" value="Genomic_DNA"/>
</dbReference>
<dbReference type="InterPro" id="IPR011990">
    <property type="entry name" value="TPR-like_helical_dom_sf"/>
</dbReference>
<protein>
    <recommendedName>
        <fullName evidence="6">J domain-containing protein</fullName>
    </recommendedName>
</protein>
<dbReference type="SUPFAM" id="SSF46565">
    <property type="entry name" value="Chaperone J-domain"/>
    <property type="match status" value="1"/>
</dbReference>
<feature type="repeat" description="TPR" evidence="4">
    <location>
        <begin position="188"/>
        <end position="221"/>
    </location>
</feature>
<evidence type="ECO:0000256" key="3">
    <source>
        <dbReference type="ARBA" id="ARBA00023186"/>
    </source>
</evidence>
<evidence type="ECO:0000256" key="2">
    <source>
        <dbReference type="ARBA" id="ARBA00022803"/>
    </source>
</evidence>
<dbReference type="PROSITE" id="PS50005">
    <property type="entry name" value="TPR"/>
    <property type="match status" value="5"/>
</dbReference>
<feature type="region of interest" description="Disordered" evidence="5">
    <location>
        <begin position="1"/>
        <end position="62"/>
    </location>
</feature>
<reference evidence="7 8" key="1">
    <citation type="submission" date="2023-03" db="EMBL/GenBank/DDBJ databases">
        <title>High-quality genome of Scylla paramamosain provides insights in environmental adaptation.</title>
        <authorList>
            <person name="Zhang L."/>
        </authorList>
    </citation>
    <scope>NUCLEOTIDE SEQUENCE [LARGE SCALE GENOMIC DNA]</scope>
    <source>
        <strain evidence="7">LZ_2023a</strain>
        <tissue evidence="7">Muscle</tissue>
    </source>
</reference>
<dbReference type="InterPro" id="IPR019734">
    <property type="entry name" value="TPR_rpt"/>
</dbReference>
<dbReference type="Pfam" id="PF00226">
    <property type="entry name" value="DnaJ"/>
    <property type="match status" value="1"/>
</dbReference>
<dbReference type="InterPro" id="IPR036869">
    <property type="entry name" value="J_dom_sf"/>
</dbReference>
<dbReference type="SMART" id="SM00028">
    <property type="entry name" value="TPR"/>
    <property type="match status" value="7"/>
</dbReference>
<dbReference type="InterPro" id="IPR001623">
    <property type="entry name" value="DnaJ_domain"/>
</dbReference>
<dbReference type="AlphaFoldDB" id="A0AAW0SWU8"/>
<dbReference type="InterPro" id="IPR018253">
    <property type="entry name" value="DnaJ_domain_CS"/>
</dbReference>
<dbReference type="Pfam" id="PF13181">
    <property type="entry name" value="TPR_8"/>
    <property type="match status" value="1"/>
</dbReference>
<dbReference type="Gene3D" id="1.25.40.10">
    <property type="entry name" value="Tetratricopeptide repeat domain"/>
    <property type="match status" value="1"/>
</dbReference>
<gene>
    <name evidence="7" type="ORF">O3P69_019468</name>
</gene>